<dbReference type="AlphaFoldDB" id="A0A4Q1HK28"/>
<reference evidence="1 2" key="1">
    <citation type="journal article" date="2017" name="Int. J. Syst. Evol. Microbiol.">
        <title>Achromobacter aloeverae sp. nov., isolated from the root of Aloe vera (L.) Burm.f.</title>
        <authorList>
            <person name="Kuncharoen N."/>
            <person name="Muramatsu Y."/>
            <person name="Shibata C."/>
            <person name="Kamakura Y."/>
            <person name="Nakagawa Y."/>
            <person name="Tanasupawat S."/>
        </authorList>
    </citation>
    <scope>NUCLEOTIDE SEQUENCE [LARGE SCALE GENOMIC DNA]</scope>
    <source>
        <strain evidence="1 2">AVA-1</strain>
    </source>
</reference>
<dbReference type="Proteomes" id="UP000290849">
    <property type="component" value="Unassembled WGS sequence"/>
</dbReference>
<gene>
    <name evidence="1" type="ORF">C7R54_15530</name>
</gene>
<evidence type="ECO:0000313" key="1">
    <source>
        <dbReference type="EMBL" id="RXN87986.1"/>
    </source>
</evidence>
<proteinExistence type="predicted"/>
<protein>
    <submittedName>
        <fullName evidence="1">ATP-binding protein</fullName>
    </submittedName>
</protein>
<dbReference type="GO" id="GO:0005524">
    <property type="term" value="F:ATP binding"/>
    <property type="evidence" value="ECO:0007669"/>
    <property type="project" value="UniProtKB-KW"/>
</dbReference>
<name>A0A4Q1HK28_9BURK</name>
<dbReference type="EMBL" id="PYAL01000004">
    <property type="protein sequence ID" value="RXN87986.1"/>
    <property type="molecule type" value="Genomic_DNA"/>
</dbReference>
<organism evidence="1 2">
    <name type="scientific">Achromobacter aloeverae</name>
    <dbReference type="NCBI Taxonomy" id="1750518"/>
    <lineage>
        <taxon>Bacteria</taxon>
        <taxon>Pseudomonadati</taxon>
        <taxon>Pseudomonadota</taxon>
        <taxon>Betaproteobacteria</taxon>
        <taxon>Burkholderiales</taxon>
        <taxon>Alcaligenaceae</taxon>
        <taxon>Achromobacter</taxon>
    </lineage>
</organism>
<accession>A0A4Q1HK28</accession>
<dbReference type="OrthoDB" id="8606643at2"/>
<evidence type="ECO:0000313" key="2">
    <source>
        <dbReference type="Proteomes" id="UP000290849"/>
    </source>
</evidence>
<keyword evidence="1" id="KW-0067">ATP-binding</keyword>
<keyword evidence="2" id="KW-1185">Reference proteome</keyword>
<sequence length="216" mass="24105">MSVAVMVLGPSGSGKSYSLLNLDPNQITLIQPIKKPLPFKSTDWKLRTQEDKTGCRFQSDDPVLIEKAMRKTDRDIIIIDDYQAVLTNELMRRSTETGFQKFADIGRGAWDIFQAAGDLAEHKRVYIMAHTQTDDFGNIRMRTVGKMVDEKVVPEGYFTIVLRAELINGKHVFATQTNGQDCCKSPPGMFDGMHIPNDLAAVDAAICEFYGLTQPA</sequence>
<comment type="caution">
    <text evidence="1">The sequence shown here is derived from an EMBL/GenBank/DDBJ whole genome shotgun (WGS) entry which is preliminary data.</text>
</comment>
<keyword evidence="1" id="KW-0547">Nucleotide-binding</keyword>
<dbReference type="RefSeq" id="WP_129151354.1">
    <property type="nucleotide sequence ID" value="NZ_JBHSDO010000011.1"/>
</dbReference>